<gene>
    <name evidence="3" type="ORF">H9710_03650</name>
</gene>
<dbReference type="NCBIfam" id="TIGR00350">
    <property type="entry name" value="lytR_cpsA_psr"/>
    <property type="match status" value="1"/>
</dbReference>
<comment type="similarity">
    <text evidence="1">Belongs to the LytR/CpsA/Psr (LCP) family.</text>
</comment>
<dbReference type="PANTHER" id="PTHR33392:SF6">
    <property type="entry name" value="POLYISOPRENYL-TEICHOIC ACID--PEPTIDOGLYCAN TEICHOIC ACID TRANSFERASE TAGU"/>
    <property type="match status" value="1"/>
</dbReference>
<dbReference type="Gene3D" id="3.40.630.190">
    <property type="entry name" value="LCP protein"/>
    <property type="match status" value="1"/>
</dbReference>
<name>A0A9D2MV50_9FIRM</name>
<proteinExistence type="inferred from homology"/>
<organism evidence="3 4">
    <name type="scientific">Candidatus Acutalibacter pullicola</name>
    <dbReference type="NCBI Taxonomy" id="2838417"/>
    <lineage>
        <taxon>Bacteria</taxon>
        <taxon>Bacillati</taxon>
        <taxon>Bacillota</taxon>
        <taxon>Clostridia</taxon>
        <taxon>Eubacteriales</taxon>
        <taxon>Acutalibacteraceae</taxon>
        <taxon>Acutalibacter</taxon>
    </lineage>
</organism>
<comment type="caution">
    <text evidence="3">The sequence shown here is derived from an EMBL/GenBank/DDBJ whole genome shotgun (WGS) entry which is preliminary data.</text>
</comment>
<dbReference type="EMBL" id="DWXG01000032">
    <property type="protein sequence ID" value="HJB97656.1"/>
    <property type="molecule type" value="Genomic_DNA"/>
</dbReference>
<evidence type="ECO:0000256" key="1">
    <source>
        <dbReference type="ARBA" id="ARBA00006068"/>
    </source>
</evidence>
<evidence type="ECO:0000313" key="3">
    <source>
        <dbReference type="EMBL" id="HJB97656.1"/>
    </source>
</evidence>
<protein>
    <submittedName>
        <fullName evidence="3">LCP family protein</fullName>
    </submittedName>
</protein>
<dbReference type="Proteomes" id="UP000826793">
    <property type="component" value="Unassembled WGS sequence"/>
</dbReference>
<dbReference type="InterPro" id="IPR004474">
    <property type="entry name" value="LytR_CpsA_psr"/>
</dbReference>
<sequence length="311" mass="34601">MVVLVLVGAGCLYVFGFLLRGLTVTSISDDPSALGIQAGAFSDPQIQNIALFGVDAREEDDDTGRSDSLMILTVDKRHNKLKLTSILRDSEVQIEGYGSDKITHAYAYGGPELAIKTLNQNFYLDIQDYVTVNFFQMAKIVDAFGGVDLTITEDEMHEINNNLTALYLESEDFSLSDSDYLHEYGEVHLTGKQAVAYARIRHLDSDNVRASRQQQVLEALVQSLKQKNPLEYLIIAPQILPMCETSLSFGDILPMAPFLLSGFTMETLSIPGEEEGAYGDYNDAGAWVYRYDTAAATQHISRFIYEEESPY</sequence>
<evidence type="ECO:0000259" key="2">
    <source>
        <dbReference type="Pfam" id="PF03816"/>
    </source>
</evidence>
<accession>A0A9D2MV50</accession>
<reference evidence="3" key="2">
    <citation type="submission" date="2021-04" db="EMBL/GenBank/DDBJ databases">
        <authorList>
            <person name="Gilroy R."/>
        </authorList>
    </citation>
    <scope>NUCLEOTIDE SEQUENCE</scope>
    <source>
        <strain evidence="3">CHK185-1770</strain>
    </source>
</reference>
<feature type="domain" description="Cell envelope-related transcriptional attenuator" evidence="2">
    <location>
        <begin position="65"/>
        <end position="225"/>
    </location>
</feature>
<reference evidence="3" key="1">
    <citation type="journal article" date="2021" name="PeerJ">
        <title>Extensive microbial diversity within the chicken gut microbiome revealed by metagenomics and culture.</title>
        <authorList>
            <person name="Gilroy R."/>
            <person name="Ravi A."/>
            <person name="Getino M."/>
            <person name="Pursley I."/>
            <person name="Horton D.L."/>
            <person name="Alikhan N.F."/>
            <person name="Baker D."/>
            <person name="Gharbi K."/>
            <person name="Hall N."/>
            <person name="Watson M."/>
            <person name="Adriaenssens E.M."/>
            <person name="Foster-Nyarko E."/>
            <person name="Jarju S."/>
            <person name="Secka A."/>
            <person name="Antonio M."/>
            <person name="Oren A."/>
            <person name="Chaudhuri R.R."/>
            <person name="La Ragione R."/>
            <person name="Hildebrand F."/>
            <person name="Pallen M.J."/>
        </authorList>
    </citation>
    <scope>NUCLEOTIDE SEQUENCE</scope>
    <source>
        <strain evidence="3">CHK185-1770</strain>
    </source>
</reference>
<dbReference type="Pfam" id="PF03816">
    <property type="entry name" value="LytR_cpsA_psr"/>
    <property type="match status" value="1"/>
</dbReference>
<dbReference type="InterPro" id="IPR050922">
    <property type="entry name" value="LytR/CpsA/Psr_CW_biosynth"/>
</dbReference>
<evidence type="ECO:0000313" key="4">
    <source>
        <dbReference type="Proteomes" id="UP000826793"/>
    </source>
</evidence>
<dbReference type="PANTHER" id="PTHR33392">
    <property type="entry name" value="POLYISOPRENYL-TEICHOIC ACID--PEPTIDOGLYCAN TEICHOIC ACID TRANSFERASE TAGU"/>
    <property type="match status" value="1"/>
</dbReference>
<dbReference type="AlphaFoldDB" id="A0A9D2MV50"/>